<dbReference type="Proteomes" id="UP000318864">
    <property type="component" value="Unassembled WGS sequence"/>
</dbReference>
<evidence type="ECO:0000256" key="1">
    <source>
        <dbReference type="SAM" id="MobiDB-lite"/>
    </source>
</evidence>
<evidence type="ECO:0000313" key="2">
    <source>
        <dbReference type="EMBL" id="THE63234.1"/>
    </source>
</evidence>
<proteinExistence type="predicted"/>
<gene>
    <name evidence="2" type="ORF">D8Y22_19365</name>
</gene>
<reference evidence="2 3" key="1">
    <citation type="submission" date="2018-10" db="EMBL/GenBank/DDBJ databases">
        <title>Natronolimnobius sp. XQ-INN 246 isolated from Inner Mongolia Autonomous Region of China.</title>
        <authorList>
            <person name="Xue Q."/>
        </authorList>
    </citation>
    <scope>NUCLEOTIDE SEQUENCE [LARGE SCALE GENOMIC DNA]</scope>
    <source>
        <strain evidence="2 3">XQ-INN 246</strain>
    </source>
</reference>
<keyword evidence="3" id="KW-1185">Reference proteome</keyword>
<sequence length="318" mass="34563">MLSVVQDTAMTDEPNGSRYGPRTTRRRTLGALGAGTLGVGAAGTAGANEHAGFTMVDSGPNPDPLVDAAGQDLPDDPGTELFDAEPEFPPFANFEEMAAQHNRGAVERYLIPHGDPNLLYSRRGVVWPNANEDGAATWGEFSAGSATARIESATGNGREDGRGRNRSAVHIEFDGLYPDGVYTVWVVHEPGYHRPLGGNDGENNVFTAGGDGTAVLEALDEPDELTLPPAAHGQEIPVTQSPLHEIPGEFFFVVAYQNGISISGREYVDLFSYFGVFYALWTNFPVYWAQRFTDCSRNYDYARSERLRQQYGVRSHGN</sequence>
<comment type="caution">
    <text evidence="2">The sequence shown here is derived from an EMBL/GenBank/DDBJ whole genome shotgun (WGS) entry which is preliminary data.</text>
</comment>
<dbReference type="AlphaFoldDB" id="A0A4S3TGX8"/>
<organism evidence="2 3">
    <name type="scientific">Salinadaptatus halalkaliphilus</name>
    <dbReference type="NCBI Taxonomy" id="2419781"/>
    <lineage>
        <taxon>Archaea</taxon>
        <taxon>Methanobacteriati</taxon>
        <taxon>Methanobacteriota</taxon>
        <taxon>Stenosarchaea group</taxon>
        <taxon>Halobacteria</taxon>
        <taxon>Halobacteriales</taxon>
        <taxon>Natrialbaceae</taxon>
        <taxon>Salinadaptatus</taxon>
    </lineage>
</organism>
<feature type="region of interest" description="Disordered" evidence="1">
    <location>
        <begin position="1"/>
        <end position="25"/>
    </location>
</feature>
<protein>
    <submittedName>
        <fullName evidence="2">Uncharacterized protein</fullName>
    </submittedName>
</protein>
<accession>A0A4S3TGX8</accession>
<dbReference type="EMBL" id="RBZW01000069">
    <property type="protein sequence ID" value="THE63234.1"/>
    <property type="molecule type" value="Genomic_DNA"/>
</dbReference>
<name>A0A4S3TGX8_9EURY</name>
<evidence type="ECO:0000313" key="3">
    <source>
        <dbReference type="Proteomes" id="UP000318864"/>
    </source>
</evidence>